<keyword evidence="2" id="KW-1185">Reference proteome</keyword>
<protein>
    <submittedName>
        <fullName evidence="1">Uncharacterized protein</fullName>
    </submittedName>
</protein>
<evidence type="ECO:0000313" key="1">
    <source>
        <dbReference type="EMBL" id="KAA1077497.1"/>
    </source>
</evidence>
<dbReference type="Proteomes" id="UP000324748">
    <property type="component" value="Unassembled WGS sequence"/>
</dbReference>
<evidence type="ECO:0000313" key="2">
    <source>
        <dbReference type="Proteomes" id="UP000324748"/>
    </source>
</evidence>
<gene>
    <name evidence="1" type="ORF">PGT21_010285</name>
</gene>
<sequence length="91" mass="10009">MAISRYSNDVILYRIHSPSYQQTDVRMVHQSIFGRPHCGVITRGIGNTTSSTNAPLHPSMPTSLTSLPIHPSSSFFSSSNNVSLLSNTQYI</sequence>
<reference evidence="1 2" key="1">
    <citation type="submission" date="2019-05" db="EMBL/GenBank/DDBJ databases">
        <title>Emergence of the Ug99 lineage of the wheat stem rust pathogen through somatic hybridization.</title>
        <authorList>
            <person name="Li F."/>
            <person name="Upadhyaya N.M."/>
            <person name="Sperschneider J."/>
            <person name="Matny O."/>
            <person name="Nguyen-Phuc H."/>
            <person name="Mago R."/>
            <person name="Raley C."/>
            <person name="Miller M.E."/>
            <person name="Silverstein K.A.T."/>
            <person name="Henningsen E."/>
            <person name="Hirsch C.D."/>
            <person name="Visser B."/>
            <person name="Pretorius Z.A."/>
            <person name="Steffenson B.J."/>
            <person name="Schwessinger B."/>
            <person name="Dodds P.N."/>
            <person name="Figueroa M."/>
        </authorList>
    </citation>
    <scope>NUCLEOTIDE SEQUENCE [LARGE SCALE GENOMIC DNA]</scope>
    <source>
        <strain evidence="1">21-0</strain>
    </source>
</reference>
<dbReference type="EMBL" id="VSWC01000144">
    <property type="protein sequence ID" value="KAA1077497.1"/>
    <property type="molecule type" value="Genomic_DNA"/>
</dbReference>
<dbReference type="AlphaFoldDB" id="A0A5B0MK32"/>
<name>A0A5B0MK32_PUCGR</name>
<organism evidence="1 2">
    <name type="scientific">Puccinia graminis f. sp. tritici</name>
    <dbReference type="NCBI Taxonomy" id="56615"/>
    <lineage>
        <taxon>Eukaryota</taxon>
        <taxon>Fungi</taxon>
        <taxon>Dikarya</taxon>
        <taxon>Basidiomycota</taxon>
        <taxon>Pucciniomycotina</taxon>
        <taxon>Pucciniomycetes</taxon>
        <taxon>Pucciniales</taxon>
        <taxon>Pucciniaceae</taxon>
        <taxon>Puccinia</taxon>
    </lineage>
</organism>
<proteinExistence type="predicted"/>
<comment type="caution">
    <text evidence="1">The sequence shown here is derived from an EMBL/GenBank/DDBJ whole genome shotgun (WGS) entry which is preliminary data.</text>
</comment>
<accession>A0A5B0MK32</accession>